<reference evidence="3 4" key="1">
    <citation type="journal article" date="2024" name="Int. J. Mol. Sci.">
        <title>Exploration of Alicyclobacillus spp. Genome in Search of Antibiotic Resistance.</title>
        <authorList>
            <person name="Bucka-Kolendo J."/>
            <person name="Kiousi D.E."/>
            <person name="Dekowska A."/>
            <person name="Mikolajczuk-Szczyrba A."/>
            <person name="Karadedos D.M."/>
            <person name="Michael P."/>
            <person name="Galanis A."/>
            <person name="Sokolowska B."/>
        </authorList>
    </citation>
    <scope>NUCLEOTIDE SEQUENCE [LARGE SCALE GENOMIC DNA]</scope>
    <source>
        <strain evidence="3 4">KKP 3000</strain>
    </source>
</reference>
<dbReference type="Gene3D" id="1.10.260.40">
    <property type="entry name" value="lambda repressor-like DNA-binding domains"/>
    <property type="match status" value="1"/>
</dbReference>
<evidence type="ECO:0000256" key="1">
    <source>
        <dbReference type="ARBA" id="ARBA00023125"/>
    </source>
</evidence>
<feature type="domain" description="HTH cro/C1-type" evidence="2">
    <location>
        <begin position="7"/>
        <end position="61"/>
    </location>
</feature>
<dbReference type="RefSeq" id="WP_275473496.1">
    <property type="nucleotide sequence ID" value="NZ_CP162940.1"/>
</dbReference>
<accession>A0ABV5ALN4</accession>
<dbReference type="PANTHER" id="PTHR46558:SF14">
    <property type="entry name" value="HTH-TYPE TRANSCRIPTIONAL REGULATOR ANSR"/>
    <property type="match status" value="1"/>
</dbReference>
<dbReference type="PROSITE" id="PS50943">
    <property type="entry name" value="HTH_CROC1"/>
    <property type="match status" value="1"/>
</dbReference>
<gene>
    <name evidence="3" type="ORF">KKP3000_003120</name>
</gene>
<dbReference type="PANTHER" id="PTHR46558">
    <property type="entry name" value="TRACRIPTIONAL REGULATORY PROTEIN-RELATED-RELATED"/>
    <property type="match status" value="1"/>
</dbReference>
<dbReference type="Proteomes" id="UP001579974">
    <property type="component" value="Unassembled WGS sequence"/>
</dbReference>
<evidence type="ECO:0000313" key="4">
    <source>
        <dbReference type="Proteomes" id="UP001579974"/>
    </source>
</evidence>
<sequence>MKFAERLTELRRNQGWTQEDVANLLGIARTTYAMYEQSRREPELKTICMLGDLYNVSIDYLLGRTDDPTPPKPATAVTDMIQGSGDKEVTGSKKLDDAMKSDIKRISGQMESEYDEHDPAMANFLYKVIRNVLREFDQFKKDQQTKGD</sequence>
<comment type="caution">
    <text evidence="3">The sequence shown here is derived from an EMBL/GenBank/DDBJ whole genome shotgun (WGS) entry which is preliminary data.</text>
</comment>
<keyword evidence="1" id="KW-0238">DNA-binding</keyword>
<dbReference type="InterPro" id="IPR010982">
    <property type="entry name" value="Lambda_DNA-bd_dom_sf"/>
</dbReference>
<dbReference type="Pfam" id="PF01381">
    <property type="entry name" value="HTH_3"/>
    <property type="match status" value="1"/>
</dbReference>
<dbReference type="CDD" id="cd00093">
    <property type="entry name" value="HTH_XRE"/>
    <property type="match status" value="1"/>
</dbReference>
<evidence type="ECO:0000259" key="2">
    <source>
        <dbReference type="PROSITE" id="PS50943"/>
    </source>
</evidence>
<dbReference type="EMBL" id="JBDXSU010000044">
    <property type="protein sequence ID" value="MFB5193174.1"/>
    <property type="molecule type" value="Genomic_DNA"/>
</dbReference>
<protein>
    <submittedName>
        <fullName evidence="3">Helix-turn-helix transcriptional regulator</fullName>
    </submittedName>
</protein>
<dbReference type="SUPFAM" id="SSF47413">
    <property type="entry name" value="lambda repressor-like DNA-binding domains"/>
    <property type="match status" value="1"/>
</dbReference>
<keyword evidence="4" id="KW-1185">Reference proteome</keyword>
<dbReference type="SMART" id="SM00530">
    <property type="entry name" value="HTH_XRE"/>
    <property type="match status" value="1"/>
</dbReference>
<dbReference type="InterPro" id="IPR001387">
    <property type="entry name" value="Cro/C1-type_HTH"/>
</dbReference>
<evidence type="ECO:0000313" key="3">
    <source>
        <dbReference type="EMBL" id="MFB5193174.1"/>
    </source>
</evidence>
<proteinExistence type="predicted"/>
<organism evidence="3 4">
    <name type="scientific">Alicyclobacillus fastidiosus</name>
    <dbReference type="NCBI Taxonomy" id="392011"/>
    <lineage>
        <taxon>Bacteria</taxon>
        <taxon>Bacillati</taxon>
        <taxon>Bacillota</taxon>
        <taxon>Bacilli</taxon>
        <taxon>Bacillales</taxon>
        <taxon>Alicyclobacillaceae</taxon>
        <taxon>Alicyclobacillus</taxon>
    </lineage>
</organism>
<name>A0ABV5ALN4_9BACL</name>